<feature type="region of interest" description="Disordered" evidence="1">
    <location>
        <begin position="99"/>
        <end position="162"/>
    </location>
</feature>
<dbReference type="AlphaFoldDB" id="T1KU33"/>
<feature type="compositionally biased region" description="Polar residues" evidence="1">
    <location>
        <begin position="99"/>
        <end position="126"/>
    </location>
</feature>
<evidence type="ECO:0008006" key="4">
    <source>
        <dbReference type="Google" id="ProtNLM"/>
    </source>
</evidence>
<feature type="compositionally biased region" description="Polar residues" evidence="1">
    <location>
        <begin position="134"/>
        <end position="146"/>
    </location>
</feature>
<name>T1KU33_TETUR</name>
<sequence>MDQVEISDLLKMLHTIYIGNPTSEPELHDRLATFMPIDLSTLRNLLDKAIQIVSSPSQQMFAQDLSDQIKTIHRMMLENEREVNPEQFNYLQQINLSYQDNVNDDPQPSTSRQLVPQAASKPQNTSDMDKATPPNDNNMEQTSSDNASRKRKQAYNNPYDITKPKNIRYNTTAINTNIYPWNPSGVRGFSVNIKGPHFQKGIVTQFVKDLTDDIGKIIGIYEYEHSATIIVDREDNQRKLCEIFDKSQLGLEATPATYRFPIIKFWMDRKQTNNKWHEVIEEIKAFNLKKHSQKLFEFFKIFGSPFAQYVLVAVRVDPMIRDFIINTLHGQFWFRGRNLDVIDHFSLRRCYNCGSCRHWICSEKQEKCLRCSGPHNFRSCKATTPCCPSCKGQHEAFHITCPNLQEAINRQIEMVDYTYKNIMWLRGF</sequence>
<reference evidence="2" key="2">
    <citation type="submission" date="2015-06" db="UniProtKB">
        <authorList>
            <consortium name="EnsemblMetazoa"/>
        </authorList>
    </citation>
    <scope>IDENTIFICATION</scope>
</reference>
<dbReference type="Proteomes" id="UP000015104">
    <property type="component" value="Unassembled WGS sequence"/>
</dbReference>
<evidence type="ECO:0000313" key="2">
    <source>
        <dbReference type="EnsemblMetazoa" id="tetur21g01940.1"/>
    </source>
</evidence>
<reference evidence="3" key="1">
    <citation type="submission" date="2011-08" db="EMBL/GenBank/DDBJ databases">
        <authorList>
            <person name="Rombauts S."/>
        </authorList>
    </citation>
    <scope>NUCLEOTIDE SEQUENCE</scope>
    <source>
        <strain evidence="3">London</strain>
    </source>
</reference>
<evidence type="ECO:0000256" key="1">
    <source>
        <dbReference type="SAM" id="MobiDB-lite"/>
    </source>
</evidence>
<dbReference type="HOGENOM" id="CLU_641478_0_0_1"/>
<protein>
    <recommendedName>
        <fullName evidence="4">Pre-C2HC domain-containing protein</fullName>
    </recommendedName>
</protein>
<keyword evidence="3" id="KW-1185">Reference proteome</keyword>
<evidence type="ECO:0000313" key="3">
    <source>
        <dbReference type="Proteomes" id="UP000015104"/>
    </source>
</evidence>
<proteinExistence type="predicted"/>
<organism evidence="2 3">
    <name type="scientific">Tetranychus urticae</name>
    <name type="common">Two-spotted spider mite</name>
    <dbReference type="NCBI Taxonomy" id="32264"/>
    <lineage>
        <taxon>Eukaryota</taxon>
        <taxon>Metazoa</taxon>
        <taxon>Ecdysozoa</taxon>
        <taxon>Arthropoda</taxon>
        <taxon>Chelicerata</taxon>
        <taxon>Arachnida</taxon>
        <taxon>Acari</taxon>
        <taxon>Acariformes</taxon>
        <taxon>Trombidiformes</taxon>
        <taxon>Prostigmata</taxon>
        <taxon>Eleutherengona</taxon>
        <taxon>Raphignathae</taxon>
        <taxon>Tetranychoidea</taxon>
        <taxon>Tetranychidae</taxon>
        <taxon>Tetranychus</taxon>
    </lineage>
</organism>
<accession>T1KU33</accession>
<dbReference type="EMBL" id="CAEY01000548">
    <property type="status" value="NOT_ANNOTATED_CDS"/>
    <property type="molecule type" value="Genomic_DNA"/>
</dbReference>
<dbReference type="EnsemblMetazoa" id="tetur21g01940.1">
    <property type="protein sequence ID" value="tetur21g01940.1"/>
    <property type="gene ID" value="tetur21g01940"/>
</dbReference>